<protein>
    <submittedName>
        <fullName evidence="2">Uncharacterized protein</fullName>
    </submittedName>
</protein>
<evidence type="ECO:0000313" key="3">
    <source>
        <dbReference type="Proteomes" id="UP001444661"/>
    </source>
</evidence>
<sequence>MVCCGSAFPQLFTSSTKKPEFSPSETFLRMRSRMRSPRKRQPSDNDTTLLNFTGLSQNSTSQFNSQAMVTHNSGTNSAYPERGSENGPFGTKGQPKEGPAPFLNGPGPMSSRYTSIRTSPHEIESGPDNQIIQHFEFERKESRHNANFQ</sequence>
<feature type="compositionally biased region" description="Basic and acidic residues" evidence="1">
    <location>
        <begin position="135"/>
        <end position="149"/>
    </location>
</feature>
<evidence type="ECO:0000313" key="2">
    <source>
        <dbReference type="EMBL" id="KAK8017348.1"/>
    </source>
</evidence>
<reference evidence="2 3" key="1">
    <citation type="submission" date="2023-01" db="EMBL/GenBank/DDBJ databases">
        <title>Analysis of 21 Apiospora genomes using comparative genomics revels a genus with tremendous synthesis potential of carbohydrate active enzymes and secondary metabolites.</title>
        <authorList>
            <person name="Sorensen T."/>
        </authorList>
    </citation>
    <scope>NUCLEOTIDE SEQUENCE [LARGE SCALE GENOMIC DNA]</scope>
    <source>
        <strain evidence="2 3">CBS 33761</strain>
    </source>
</reference>
<comment type="caution">
    <text evidence="2">The sequence shown here is derived from an EMBL/GenBank/DDBJ whole genome shotgun (WGS) entry which is preliminary data.</text>
</comment>
<feature type="compositionally biased region" description="Polar residues" evidence="1">
    <location>
        <begin position="69"/>
        <end position="78"/>
    </location>
</feature>
<name>A0ABR1RQY9_9PEZI</name>
<feature type="region of interest" description="Disordered" evidence="1">
    <location>
        <begin position="29"/>
        <end position="53"/>
    </location>
</feature>
<proteinExistence type="predicted"/>
<accession>A0ABR1RQY9</accession>
<feature type="compositionally biased region" description="Polar residues" evidence="1">
    <location>
        <begin position="44"/>
        <end position="53"/>
    </location>
</feature>
<organism evidence="2 3">
    <name type="scientific">Apiospora rasikravindrae</name>
    <dbReference type="NCBI Taxonomy" id="990691"/>
    <lineage>
        <taxon>Eukaryota</taxon>
        <taxon>Fungi</taxon>
        <taxon>Dikarya</taxon>
        <taxon>Ascomycota</taxon>
        <taxon>Pezizomycotina</taxon>
        <taxon>Sordariomycetes</taxon>
        <taxon>Xylariomycetidae</taxon>
        <taxon>Amphisphaeriales</taxon>
        <taxon>Apiosporaceae</taxon>
        <taxon>Apiospora</taxon>
    </lineage>
</organism>
<keyword evidence="3" id="KW-1185">Reference proteome</keyword>
<dbReference type="EMBL" id="JAQQWK010000013">
    <property type="protein sequence ID" value="KAK8017348.1"/>
    <property type="molecule type" value="Genomic_DNA"/>
</dbReference>
<evidence type="ECO:0000256" key="1">
    <source>
        <dbReference type="SAM" id="MobiDB-lite"/>
    </source>
</evidence>
<feature type="region of interest" description="Disordered" evidence="1">
    <location>
        <begin position="69"/>
        <end position="149"/>
    </location>
</feature>
<feature type="compositionally biased region" description="Basic residues" evidence="1">
    <location>
        <begin position="30"/>
        <end position="40"/>
    </location>
</feature>
<gene>
    <name evidence="2" type="ORF">PG993_013674</name>
</gene>
<dbReference type="Proteomes" id="UP001444661">
    <property type="component" value="Unassembled WGS sequence"/>
</dbReference>